<organism evidence="2 3">
    <name type="scientific">Bacteroides pyogenes JCM 6292</name>
    <dbReference type="NCBI Taxonomy" id="1235809"/>
    <lineage>
        <taxon>Bacteria</taxon>
        <taxon>Pseudomonadati</taxon>
        <taxon>Bacteroidota</taxon>
        <taxon>Bacteroidia</taxon>
        <taxon>Bacteroidales</taxon>
        <taxon>Bacteroidaceae</taxon>
        <taxon>Bacteroides</taxon>
    </lineage>
</organism>
<feature type="region of interest" description="Disordered" evidence="1">
    <location>
        <begin position="1"/>
        <end position="23"/>
    </location>
</feature>
<name>W4P6A6_9BACE</name>
<dbReference type="Proteomes" id="UP000018861">
    <property type="component" value="Unassembled WGS sequence"/>
</dbReference>
<sequence>MMQKGCRQADSVKEKGGLTKTKKTPKEPIYRLKQTFLCFRKVLSDTNNFITLQVSLHTDIASRYISFITLQGLQRSCRWAVY</sequence>
<proteinExistence type="predicted"/>
<reference evidence="2 3" key="1">
    <citation type="journal article" date="2014" name="Genome Announc.">
        <title>Draft Genome Sequences of Three Strains of Bacteroides pyogenes Isolated from a Cat and Swine.</title>
        <authorList>
            <person name="Sakamoto M."/>
            <person name="Oshima K."/>
            <person name="Suda W."/>
            <person name="Kitamura K."/>
            <person name="Iida T."/>
            <person name="Hattori M."/>
            <person name="Ohkuma M."/>
        </authorList>
    </citation>
    <scope>NUCLEOTIDE SEQUENCE [LARGE SCALE GENOMIC DNA]</scope>
    <source>
        <strain evidence="2 3">JCM 6292</strain>
    </source>
</reference>
<dbReference type="EMBL" id="BAIQ01000015">
    <property type="protein sequence ID" value="GAE15346.1"/>
    <property type="molecule type" value="Genomic_DNA"/>
</dbReference>
<evidence type="ECO:0000313" key="3">
    <source>
        <dbReference type="Proteomes" id="UP000018861"/>
    </source>
</evidence>
<dbReference type="AlphaFoldDB" id="W4P6A6"/>
<protein>
    <submittedName>
        <fullName evidence="2">Uncharacterized protein</fullName>
    </submittedName>
</protein>
<evidence type="ECO:0000256" key="1">
    <source>
        <dbReference type="SAM" id="MobiDB-lite"/>
    </source>
</evidence>
<accession>W4P6A6</accession>
<comment type="caution">
    <text evidence="2">The sequence shown here is derived from an EMBL/GenBank/DDBJ whole genome shotgun (WGS) entry which is preliminary data.</text>
</comment>
<evidence type="ECO:0000313" key="2">
    <source>
        <dbReference type="EMBL" id="GAE15346.1"/>
    </source>
</evidence>
<gene>
    <name evidence="2" type="ORF">JCM6292_1607</name>
</gene>